<dbReference type="PANTHER" id="PTHR46825:SF9">
    <property type="entry name" value="BETA-LACTAMASE-RELATED DOMAIN-CONTAINING PROTEIN"/>
    <property type="match status" value="1"/>
</dbReference>
<dbReference type="InterPro" id="IPR012338">
    <property type="entry name" value="Beta-lactam/transpept-like"/>
</dbReference>
<feature type="signal peptide" evidence="1">
    <location>
        <begin position="1"/>
        <end position="17"/>
    </location>
</feature>
<evidence type="ECO:0000259" key="2">
    <source>
        <dbReference type="Pfam" id="PF00144"/>
    </source>
</evidence>
<dbReference type="InterPro" id="IPR001466">
    <property type="entry name" value="Beta-lactam-related"/>
</dbReference>
<sequence>MKRLILILVFLSTLASAQTDTINKMIKSKINHNLQEPLHSILFYFENENYRYNEGFGLVDKNKDTVSKHSAYKIASSTKMFVSTIILQLEEEGKLNITDNAFQYLQDIEYLKFKDFHIFNNKHFAKHITIKQLLSHRSGLADIFTDREEAFFLEITQHPNTQYSPKKIIELYYKYNLNKEPHSKPNQGWHYSDINYVLLGLIIEKLDNTTLAQSIRNRIIAPLNMKDTYFEFYEKPTHKKEVIHQYIGNINFSKINTSFDWAGGGLVSTNLDMATFIQGLFHLKLINQKSLQKIIDVKFTKENESRYGLGVYEFVVNKDTFYGHFGFYGTFIGYSPKTKTTLSYSISQATPYFNTYKFVNEIIKSAK</sequence>
<feature type="chain" id="PRO_5042086464" description="Beta-lactamase-related domain-containing protein" evidence="1">
    <location>
        <begin position="18"/>
        <end position="367"/>
    </location>
</feature>
<organism evidence="3 4">
    <name type="scientific">Lacinutrix venerupis</name>
    <dbReference type="NCBI Taxonomy" id="1486034"/>
    <lineage>
        <taxon>Bacteria</taxon>
        <taxon>Pseudomonadati</taxon>
        <taxon>Bacteroidota</taxon>
        <taxon>Flavobacteriia</taxon>
        <taxon>Flavobacteriales</taxon>
        <taxon>Flavobacteriaceae</taxon>
        <taxon>Lacinutrix</taxon>
    </lineage>
</organism>
<evidence type="ECO:0000313" key="3">
    <source>
        <dbReference type="EMBL" id="APY00307.1"/>
    </source>
</evidence>
<gene>
    <name evidence="3" type="ORF">BWR22_08260</name>
</gene>
<dbReference type="AlphaFoldDB" id="A0AAC9PW15"/>
<name>A0AAC9PW15_9FLAO</name>
<feature type="domain" description="Beta-lactamase-related" evidence="2">
    <location>
        <begin position="50"/>
        <end position="351"/>
    </location>
</feature>
<reference evidence="3 4" key="1">
    <citation type="submission" date="2017-01" db="EMBL/GenBank/DDBJ databases">
        <title>Complete genome of Lacinutrix venerupis DOK2-8 isolated from seawater in Dokdo.</title>
        <authorList>
            <person name="Chi W.-J."/>
            <person name="Kim J.H."/>
        </authorList>
    </citation>
    <scope>NUCLEOTIDE SEQUENCE [LARGE SCALE GENOMIC DNA]</scope>
    <source>
        <strain evidence="3 4">DOK2-8</strain>
    </source>
</reference>
<protein>
    <recommendedName>
        <fullName evidence="2">Beta-lactamase-related domain-containing protein</fullName>
    </recommendedName>
</protein>
<evidence type="ECO:0000256" key="1">
    <source>
        <dbReference type="SAM" id="SignalP"/>
    </source>
</evidence>
<dbReference type="RefSeq" id="WP_076733213.1">
    <property type="nucleotide sequence ID" value="NZ_CP019352.1"/>
</dbReference>
<dbReference type="SUPFAM" id="SSF56601">
    <property type="entry name" value="beta-lactamase/transpeptidase-like"/>
    <property type="match status" value="1"/>
</dbReference>
<dbReference type="KEGG" id="lvn:BWR22_08260"/>
<proteinExistence type="predicted"/>
<dbReference type="PANTHER" id="PTHR46825">
    <property type="entry name" value="D-ALANYL-D-ALANINE-CARBOXYPEPTIDASE/ENDOPEPTIDASE AMPH"/>
    <property type="match status" value="1"/>
</dbReference>
<dbReference type="Pfam" id="PF00144">
    <property type="entry name" value="Beta-lactamase"/>
    <property type="match status" value="1"/>
</dbReference>
<keyword evidence="1" id="KW-0732">Signal</keyword>
<evidence type="ECO:0000313" key="4">
    <source>
        <dbReference type="Proteomes" id="UP000187506"/>
    </source>
</evidence>
<dbReference type="Gene3D" id="3.40.710.10">
    <property type="entry name" value="DD-peptidase/beta-lactamase superfamily"/>
    <property type="match status" value="1"/>
</dbReference>
<dbReference type="EMBL" id="CP019352">
    <property type="protein sequence ID" value="APY00307.1"/>
    <property type="molecule type" value="Genomic_DNA"/>
</dbReference>
<keyword evidence="4" id="KW-1185">Reference proteome</keyword>
<dbReference type="Proteomes" id="UP000187506">
    <property type="component" value="Chromosome"/>
</dbReference>
<dbReference type="InterPro" id="IPR050491">
    <property type="entry name" value="AmpC-like"/>
</dbReference>
<accession>A0AAC9PW15</accession>